<dbReference type="Proteomes" id="UP000038647">
    <property type="component" value="Unassembled WGS sequence"/>
</dbReference>
<organism evidence="1 2">
    <name type="scientific">Yersinia aldovae</name>
    <dbReference type="NCBI Taxonomy" id="29483"/>
    <lineage>
        <taxon>Bacteria</taxon>
        <taxon>Pseudomonadati</taxon>
        <taxon>Pseudomonadota</taxon>
        <taxon>Gammaproteobacteria</taxon>
        <taxon>Enterobacterales</taxon>
        <taxon>Yersiniaceae</taxon>
        <taxon>Yersinia</taxon>
    </lineage>
</organism>
<protein>
    <submittedName>
        <fullName evidence="1">Uncharacterized protein</fullName>
    </submittedName>
</protein>
<name>A0ABP1YPV4_YERAL</name>
<comment type="caution">
    <text evidence="1">The sequence shown here is derived from an EMBL/GenBank/DDBJ whole genome shotgun (WGS) entry which is preliminary data.</text>
</comment>
<keyword evidence="2" id="KW-1185">Reference proteome</keyword>
<sequence length="133" mass="15230">MTQYSPYRKGTVLAPVGGTNHLHVICNDPIYYPIHACECVLVVNITTIYPAPARHDPACILRCGEHEFIRHDSYVFYQDAIIWKVPSVIARQQSGELIPKNDMDESIFKRVLAGFEKSDFTSPKNRKFYKSHC</sequence>
<proteinExistence type="predicted"/>
<reference evidence="1 2" key="1">
    <citation type="submission" date="2015-03" db="EMBL/GenBank/DDBJ databases">
        <authorList>
            <consortium name="Pathogen Informatics"/>
            <person name="Murphy D."/>
        </authorList>
    </citation>
    <scope>NUCLEOTIDE SEQUENCE [LARGE SCALE GENOMIC DNA]</scope>
    <source>
        <strain evidence="1 2">IP08791</strain>
    </source>
</reference>
<gene>
    <name evidence="1" type="ORF">ERS137966_01820</name>
</gene>
<evidence type="ECO:0000313" key="2">
    <source>
        <dbReference type="Proteomes" id="UP000038647"/>
    </source>
</evidence>
<evidence type="ECO:0000313" key="1">
    <source>
        <dbReference type="EMBL" id="CNK97653.1"/>
    </source>
</evidence>
<accession>A0ABP1YPV4</accession>
<dbReference type="EMBL" id="CQEH01000007">
    <property type="protein sequence ID" value="CNK97653.1"/>
    <property type="molecule type" value="Genomic_DNA"/>
</dbReference>